<accession>A0A0G1UCD3</accession>
<protein>
    <recommendedName>
        <fullName evidence="1">DUF4015 domain-containing protein</fullName>
    </recommendedName>
</protein>
<dbReference type="EMBL" id="LCPF01000001">
    <property type="protein sequence ID" value="KKU91774.1"/>
    <property type="molecule type" value="Genomic_DNA"/>
</dbReference>
<dbReference type="Pfam" id="PF13200">
    <property type="entry name" value="DUF4015"/>
    <property type="match status" value="1"/>
</dbReference>
<evidence type="ECO:0000259" key="1">
    <source>
        <dbReference type="Pfam" id="PF13200"/>
    </source>
</evidence>
<proteinExistence type="predicted"/>
<evidence type="ECO:0000313" key="3">
    <source>
        <dbReference type="Proteomes" id="UP000034956"/>
    </source>
</evidence>
<feature type="domain" description="DUF4015" evidence="1">
    <location>
        <begin position="56"/>
        <end position="351"/>
    </location>
</feature>
<name>A0A0G1UCD3_9BACT</name>
<organism evidence="2 3">
    <name type="scientific">Candidatus Jorgensenbacteria bacterium GW2011_GWA1_48_11</name>
    <dbReference type="NCBI Taxonomy" id="1618660"/>
    <lineage>
        <taxon>Bacteria</taxon>
        <taxon>Candidatus Joergenseniibacteriota</taxon>
    </lineage>
</organism>
<dbReference type="AlphaFoldDB" id="A0A0G1UCD3"/>
<reference evidence="2 3" key="1">
    <citation type="journal article" date="2015" name="Nature">
        <title>rRNA introns, odd ribosomes, and small enigmatic genomes across a large radiation of phyla.</title>
        <authorList>
            <person name="Brown C.T."/>
            <person name="Hug L.A."/>
            <person name="Thomas B.C."/>
            <person name="Sharon I."/>
            <person name="Castelle C.J."/>
            <person name="Singh A."/>
            <person name="Wilkins M.J."/>
            <person name="Williams K.H."/>
            <person name="Banfield J.F."/>
        </authorList>
    </citation>
    <scope>NUCLEOTIDE SEQUENCE [LARGE SCALE GENOMIC DNA]</scope>
</reference>
<dbReference type="Gene3D" id="3.20.20.80">
    <property type="entry name" value="Glycosidases"/>
    <property type="match status" value="1"/>
</dbReference>
<dbReference type="SUPFAM" id="SSF51445">
    <property type="entry name" value="(Trans)glycosidases"/>
    <property type="match status" value="1"/>
</dbReference>
<dbReference type="InterPro" id="IPR025275">
    <property type="entry name" value="DUF4015"/>
</dbReference>
<gene>
    <name evidence="2" type="ORF">UY23_C0001G0380</name>
</gene>
<dbReference type="Proteomes" id="UP000034956">
    <property type="component" value="Unassembled WGS sequence"/>
</dbReference>
<comment type="caution">
    <text evidence="2">The sequence shown here is derived from an EMBL/GenBank/DDBJ whole genome shotgun (WGS) entry which is preliminary data.</text>
</comment>
<evidence type="ECO:0000313" key="2">
    <source>
        <dbReference type="EMBL" id="KKU91774.1"/>
    </source>
</evidence>
<sequence length="363" mass="41086">MTEKQWRSTILALVAVFLVVFFFIPGEGKRPAQTEETVSFIPPLSIPMASVDDVRAIYLTAQTAARPERVQALIDLVKTTELNAVVINVKDSDGIYLDGNMRRVVEKLLANGIYPIARMVVFQDNFLARTRPELALKNRDNSLWRGNNGALWIDPASIAVWDYNANIAEEALAIGFKEINLDYIRFPSDGDVSEIVYPFYNASSSKSAVMRDFFDYFSSRLKADRPQAVLSADLFAFSFIQDDGLGVGQRVPVAAEYFDVLSPMIYPSHYTPGNFGFENPAEHPYEVVSSTLASGQKFFPDSLKKAIVRPWLQSFNLGAEYTPAMVRQEIQALLDRGFRNSWMLWNPNNVYNPDNFLKRREYN</sequence>
<dbReference type="InterPro" id="IPR017853">
    <property type="entry name" value="GH"/>
</dbReference>